<organism evidence="1 2">
    <name type="scientific">Labrys wisconsinensis</name>
    <dbReference type="NCBI Taxonomy" id="425677"/>
    <lineage>
        <taxon>Bacteria</taxon>
        <taxon>Pseudomonadati</taxon>
        <taxon>Pseudomonadota</taxon>
        <taxon>Alphaproteobacteria</taxon>
        <taxon>Hyphomicrobiales</taxon>
        <taxon>Xanthobacteraceae</taxon>
        <taxon>Labrys</taxon>
    </lineage>
</organism>
<dbReference type="SUPFAM" id="SSF56112">
    <property type="entry name" value="Protein kinase-like (PK-like)"/>
    <property type="match status" value="1"/>
</dbReference>
<proteinExistence type="predicted"/>
<dbReference type="PANTHER" id="PTHR22603:SF66">
    <property type="entry name" value="ETHANOLAMINE KINASE"/>
    <property type="match status" value="1"/>
</dbReference>
<dbReference type="EMBL" id="JAUSVX010000001">
    <property type="protein sequence ID" value="MDQ0467700.1"/>
    <property type="molecule type" value="Genomic_DNA"/>
</dbReference>
<name>A0ABU0J244_9HYPH</name>
<dbReference type="Gene3D" id="3.90.1200.10">
    <property type="match status" value="1"/>
</dbReference>
<dbReference type="Pfam" id="PF01633">
    <property type="entry name" value="Choline_kinase"/>
    <property type="match status" value="1"/>
</dbReference>
<protein>
    <submittedName>
        <fullName evidence="1">Thiamine kinase-like enzyme</fullName>
    </submittedName>
</protein>
<dbReference type="RefSeq" id="WP_307267712.1">
    <property type="nucleotide sequence ID" value="NZ_JAUSVX010000001.1"/>
</dbReference>
<reference evidence="1 2" key="1">
    <citation type="submission" date="2023-07" db="EMBL/GenBank/DDBJ databases">
        <title>Genomic Encyclopedia of Type Strains, Phase IV (KMG-IV): sequencing the most valuable type-strain genomes for metagenomic binning, comparative biology and taxonomic classification.</title>
        <authorList>
            <person name="Goeker M."/>
        </authorList>
    </citation>
    <scope>NUCLEOTIDE SEQUENCE [LARGE SCALE GENOMIC DNA]</scope>
    <source>
        <strain evidence="1 2">DSM 19619</strain>
    </source>
</reference>
<keyword evidence="2" id="KW-1185">Reference proteome</keyword>
<dbReference type="CDD" id="cd05151">
    <property type="entry name" value="ChoK-like"/>
    <property type="match status" value="1"/>
</dbReference>
<comment type="caution">
    <text evidence="1">The sequence shown here is derived from an EMBL/GenBank/DDBJ whole genome shotgun (WGS) entry which is preliminary data.</text>
</comment>
<dbReference type="Proteomes" id="UP001242480">
    <property type="component" value="Unassembled WGS sequence"/>
</dbReference>
<dbReference type="PANTHER" id="PTHR22603">
    <property type="entry name" value="CHOLINE/ETHANOALAMINE KINASE"/>
    <property type="match status" value="1"/>
</dbReference>
<evidence type="ECO:0000313" key="2">
    <source>
        <dbReference type="Proteomes" id="UP001242480"/>
    </source>
</evidence>
<accession>A0ABU0J244</accession>
<sequence length="316" mass="35707">MRRRLGEAATAHERTLEEAVARVPSWRGRSVHYTALVGGLMNQNWLVEVEGDARSYFVKVPGAGSEMFIDRAAANEAARNAHAGGFGPEVVFFDPADGLEISEFLTGYRACTNADFSDTAIRSDVLGIYRRLHDGPALTLTKTVFDMIEEHIEQGRALGADFPPAMPWIEHRYRQAKAAFTAAGLDLAPCFNDPMPGNFLVAADPAAPRPMKLIDYEFASNNERAYEFGVLFAEMFFDETLTLELIEEYYGAVRPDNFARVMLNRALADIKWASWAVVNRKLNAWDFDYQKYGIWKYMRARDVMADPRWEAWLRAV</sequence>
<evidence type="ECO:0000313" key="1">
    <source>
        <dbReference type="EMBL" id="MDQ0467700.1"/>
    </source>
</evidence>
<gene>
    <name evidence="1" type="ORF">QO011_000695</name>
</gene>
<dbReference type="Gene3D" id="3.30.200.20">
    <property type="entry name" value="Phosphorylase Kinase, domain 1"/>
    <property type="match status" value="1"/>
</dbReference>
<dbReference type="InterPro" id="IPR011009">
    <property type="entry name" value="Kinase-like_dom_sf"/>
</dbReference>